<comment type="catalytic activity">
    <reaction evidence="4">
        <text>a 2-oxocarboxylate + 2 oxidized [2Fe-2S]-[ferredoxin] + CoA = an acyl-CoA + 2 reduced [2Fe-2S]-[ferredoxin] + CO2 + H(+)</text>
        <dbReference type="Rhea" id="RHEA:42316"/>
        <dbReference type="Rhea" id="RHEA-COMP:10000"/>
        <dbReference type="Rhea" id="RHEA-COMP:10001"/>
        <dbReference type="ChEBI" id="CHEBI:15378"/>
        <dbReference type="ChEBI" id="CHEBI:16526"/>
        <dbReference type="ChEBI" id="CHEBI:33737"/>
        <dbReference type="ChEBI" id="CHEBI:33738"/>
        <dbReference type="ChEBI" id="CHEBI:35179"/>
        <dbReference type="ChEBI" id="CHEBI:57287"/>
        <dbReference type="ChEBI" id="CHEBI:58342"/>
        <dbReference type="EC" id="1.2.7.11"/>
    </reaction>
</comment>
<evidence type="ECO:0000313" key="8">
    <source>
        <dbReference type="Proteomes" id="UP000610960"/>
    </source>
</evidence>
<dbReference type="Pfam" id="PF17147">
    <property type="entry name" value="PFOR_II"/>
    <property type="match status" value="1"/>
</dbReference>
<dbReference type="OrthoDB" id="372068at2157"/>
<dbReference type="SUPFAM" id="SSF52922">
    <property type="entry name" value="TK C-terminal domain-like"/>
    <property type="match status" value="1"/>
</dbReference>
<feature type="domain" description="Pyruvate:ferredoxin oxidoreductase core" evidence="6">
    <location>
        <begin position="275"/>
        <end position="379"/>
    </location>
</feature>
<dbReference type="EMBL" id="BMNL01000002">
    <property type="protein sequence ID" value="GGP20058.1"/>
    <property type="molecule type" value="Genomic_DNA"/>
</dbReference>
<dbReference type="AlphaFoldDB" id="A0A830GT85"/>
<dbReference type="Gene3D" id="3.40.50.970">
    <property type="match status" value="1"/>
</dbReference>
<dbReference type="SUPFAM" id="SSF52518">
    <property type="entry name" value="Thiamin diphosphate-binding fold (THDP-binding)"/>
    <property type="match status" value="1"/>
</dbReference>
<feature type="domain" description="Pyruvate flavodoxin/ferredoxin oxidoreductase pyrimidine binding" evidence="5">
    <location>
        <begin position="31"/>
        <end position="253"/>
    </location>
</feature>
<protein>
    <recommendedName>
        <fullName evidence="2">2-oxoacid oxidoreductase (ferredoxin)</fullName>
        <ecNumber evidence="2">1.2.7.11</ecNumber>
    </recommendedName>
</protein>
<dbReference type="InterPro" id="IPR009014">
    <property type="entry name" value="Transketo_C/PFOR_II"/>
</dbReference>
<evidence type="ECO:0000259" key="6">
    <source>
        <dbReference type="Pfam" id="PF17147"/>
    </source>
</evidence>
<dbReference type="InterPro" id="IPR050722">
    <property type="entry name" value="Pyruvate:ferred/Flavod_OxRd"/>
</dbReference>
<gene>
    <name evidence="7" type="ORF">GCM10007981_06600</name>
</gene>
<dbReference type="RefSeq" id="WP_188596035.1">
    <property type="nucleotide sequence ID" value="NZ_BMNL01000002.1"/>
</dbReference>
<comment type="caution">
    <text evidence="7">The sequence shown here is derived from an EMBL/GenBank/DDBJ whole genome shotgun (WGS) entry which is preliminary data.</text>
</comment>
<dbReference type="GO" id="GO:0018491">
    <property type="term" value="F:2-oxobutyrate synthase activity"/>
    <property type="evidence" value="ECO:0007669"/>
    <property type="project" value="UniProtKB-ARBA"/>
</dbReference>
<dbReference type="GO" id="GO:0006979">
    <property type="term" value="P:response to oxidative stress"/>
    <property type="evidence" value="ECO:0007669"/>
    <property type="project" value="TreeGrafter"/>
</dbReference>
<accession>A0A830GT85</accession>
<dbReference type="Pfam" id="PF01855">
    <property type="entry name" value="POR_N"/>
    <property type="match status" value="1"/>
</dbReference>
<evidence type="ECO:0000259" key="5">
    <source>
        <dbReference type="Pfam" id="PF01855"/>
    </source>
</evidence>
<evidence type="ECO:0000313" key="7">
    <source>
        <dbReference type="EMBL" id="GGP20058.1"/>
    </source>
</evidence>
<dbReference type="InterPro" id="IPR029061">
    <property type="entry name" value="THDP-binding"/>
</dbReference>
<proteinExistence type="predicted"/>
<reference evidence="7" key="1">
    <citation type="journal article" date="2014" name="Int. J. Syst. Evol. Microbiol.">
        <title>Complete genome sequence of Corynebacterium casei LMG S-19264T (=DSM 44701T), isolated from a smear-ripened cheese.</title>
        <authorList>
            <consortium name="US DOE Joint Genome Institute (JGI-PGF)"/>
            <person name="Walter F."/>
            <person name="Albersmeier A."/>
            <person name="Kalinowski J."/>
            <person name="Ruckert C."/>
        </authorList>
    </citation>
    <scope>NUCLEOTIDE SEQUENCE</scope>
    <source>
        <strain evidence="7">JCM 10088</strain>
    </source>
</reference>
<evidence type="ECO:0000256" key="4">
    <source>
        <dbReference type="ARBA" id="ARBA00048893"/>
    </source>
</evidence>
<evidence type="ECO:0000256" key="2">
    <source>
        <dbReference type="ARBA" id="ARBA00012691"/>
    </source>
</evidence>
<reference evidence="7" key="2">
    <citation type="submission" date="2020-09" db="EMBL/GenBank/DDBJ databases">
        <authorList>
            <person name="Sun Q."/>
            <person name="Ohkuma M."/>
        </authorList>
    </citation>
    <scope>NUCLEOTIDE SEQUENCE</scope>
    <source>
        <strain evidence="7">JCM 10088</strain>
    </source>
</reference>
<dbReference type="FunFam" id="3.40.50.970:FF:000012">
    <property type="entry name" value="Pyruvate:ferredoxin (Flavodoxin) oxidoreductase"/>
    <property type="match status" value="1"/>
</dbReference>
<keyword evidence="8" id="KW-1185">Reference proteome</keyword>
<dbReference type="EC" id="1.2.7.11" evidence="2"/>
<sequence length="402" mass="43535">MSSTSIVEKAVKKQTGPTRVALTGNYAAAYAAKMADIDLVAIYPITPQTTIAEKLSEFVADGELAAELIHVESEHSALSATIGGAAVGARAFTATSSQGLELMHEILHIAAGLRLPIVMAVPSRALSAPISIHNDNSDIMNARETGWIMLNASDAQEVFDMVIQAFKIAEDPRVLLPVMVTYDGFVVSHTVEGVELPDAEAVRSFIPKGKWHTLDPSRPSSMGPIAGPDWYYEIKFGQYNAMRDSIKVIAEVMDGFGKKFGRSYSPVVGYMMGDADFAVVTYGVTWGFVKAAVDRARSMGIKAGAIKLNVIRPFPSDAVFSYLRGLKSFAVVDRAIYYGAPSPGPIYTDVASALFMRGYAVPALNVIHGIGQRTMYINDFVEVFKELTKLDESKVVFMGVRE</sequence>
<dbReference type="PANTHER" id="PTHR32154:SF30">
    <property type="entry name" value="2-OXOACID OXIDOREDUCTASE (FERREDOXIN)"/>
    <property type="match status" value="1"/>
</dbReference>
<dbReference type="InterPro" id="IPR002880">
    <property type="entry name" value="Pyrv_Fd/Flavodoxin_OxRdtase_N"/>
</dbReference>
<comment type="subunit">
    <text evidence="1">Heterodimer composed of an alpha and a beta subunit.</text>
</comment>
<evidence type="ECO:0000256" key="3">
    <source>
        <dbReference type="ARBA" id="ARBA00023002"/>
    </source>
</evidence>
<organism evidence="7 8">
    <name type="scientific">Thermocladium modestius</name>
    <dbReference type="NCBI Taxonomy" id="62609"/>
    <lineage>
        <taxon>Archaea</taxon>
        <taxon>Thermoproteota</taxon>
        <taxon>Thermoprotei</taxon>
        <taxon>Thermoproteales</taxon>
        <taxon>Thermoproteaceae</taxon>
        <taxon>Thermocladium</taxon>
    </lineage>
</organism>
<name>A0A830GT85_9CREN</name>
<dbReference type="Gene3D" id="3.40.50.920">
    <property type="match status" value="1"/>
</dbReference>
<dbReference type="PANTHER" id="PTHR32154">
    <property type="entry name" value="PYRUVATE-FLAVODOXIN OXIDOREDUCTASE-RELATED"/>
    <property type="match status" value="1"/>
</dbReference>
<keyword evidence="3" id="KW-0560">Oxidoreductase</keyword>
<evidence type="ECO:0000256" key="1">
    <source>
        <dbReference type="ARBA" id="ARBA00011631"/>
    </source>
</evidence>
<dbReference type="GO" id="GO:0019164">
    <property type="term" value="F:pyruvate synthase activity"/>
    <property type="evidence" value="ECO:0007669"/>
    <property type="project" value="UniProtKB-ARBA"/>
</dbReference>
<dbReference type="CDD" id="cd07034">
    <property type="entry name" value="TPP_PYR_PFOR_IOR-alpha_like"/>
    <property type="match status" value="1"/>
</dbReference>
<dbReference type="Proteomes" id="UP000610960">
    <property type="component" value="Unassembled WGS sequence"/>
</dbReference>
<dbReference type="InterPro" id="IPR033412">
    <property type="entry name" value="PFOR_II"/>
</dbReference>